<feature type="transmembrane region" description="Helical" evidence="1">
    <location>
        <begin position="342"/>
        <end position="365"/>
    </location>
</feature>
<feature type="region of interest" description="Disordered" evidence="2">
    <location>
        <begin position="1"/>
        <end position="36"/>
    </location>
</feature>
<evidence type="ECO:0000256" key="2">
    <source>
        <dbReference type="SAM" id="MobiDB-lite"/>
    </source>
</evidence>
<dbReference type="InterPro" id="IPR038731">
    <property type="entry name" value="RgtA/B/C-like"/>
</dbReference>
<feature type="compositionally biased region" description="Low complexity" evidence="2">
    <location>
        <begin position="11"/>
        <end position="25"/>
    </location>
</feature>
<sequence>MTQTEEAALDGGTASASPASASPGGPRHGGTPATVRKRRLAQGKASWVLDPKVAYTRESLLERLLGPVQSWRDFTPTLRLWFWLGPILTAVLGGVLRFVRLGEPRSLVFDETYYVKDAYSLLQSGFERNWAKDANAAFNQGDPSQILNTGEYVVHPPLGKWMIAWGMDLFGQADTFGWRFSSAVVGTLSILILALVAQKLFNSVTLGAIAGLLLAVDGTHLVMSRIGILDIFIEFWVLLAFAFLLLDRSDGRRRLATRLSALAAASPDGVPSEAALRWGPGLGFRWWRLAASASMGAAVGIKWSGLFFVAVFGLLMVLWDMNARRVAGIRNWAVAGIVRDGVPAFFLYLGTATAVYLSTWTGWFLSNDAYNRHWAEQNPGKGVQWLPPALRSLWDFHVQAYTFHQGLSSDHPYKASAWTWLVLGRPTSFYYQSPQCGPSAQEKCSDAILSVGNPLIWWGATIALLVVLFYWAGRRDWRAGAILAGMAGGYLPWFMYPERTTFFFYAVSFEPFLILGLCYALGLILGRQGDPPWRRRSGFLVVACFLAAVLLLSAFFYPIWTAETISYNDWRLRMWMPSWI</sequence>
<evidence type="ECO:0000259" key="3">
    <source>
        <dbReference type="Pfam" id="PF13231"/>
    </source>
</evidence>
<protein>
    <recommendedName>
        <fullName evidence="1">Polyprenol-phosphate-mannose--protein mannosyltransferase</fullName>
        <ecNumber evidence="1">2.4.1.-</ecNumber>
    </recommendedName>
</protein>
<evidence type="ECO:0000313" key="6">
    <source>
        <dbReference type="Proteomes" id="UP000182652"/>
    </source>
</evidence>
<organism evidence="5 6">
    <name type="scientific">Arthrobacter woluwensis</name>
    <dbReference type="NCBI Taxonomy" id="156980"/>
    <lineage>
        <taxon>Bacteria</taxon>
        <taxon>Bacillati</taxon>
        <taxon>Actinomycetota</taxon>
        <taxon>Actinomycetes</taxon>
        <taxon>Micrococcales</taxon>
        <taxon>Micrococcaceae</taxon>
        <taxon>Arthrobacter</taxon>
    </lineage>
</organism>
<feature type="transmembrane region" description="Helical" evidence="1">
    <location>
        <begin position="80"/>
        <end position="99"/>
    </location>
</feature>
<feature type="domain" description="Glycosyltransferase RgtA/B/C/D-like" evidence="3">
    <location>
        <begin position="155"/>
        <end position="245"/>
    </location>
</feature>
<dbReference type="EC" id="2.4.1.-" evidence="1"/>
<feature type="domain" description="Protein O-mannosyl-transferase C-terminal four TM" evidence="4">
    <location>
        <begin position="390"/>
        <end position="579"/>
    </location>
</feature>
<dbReference type="RefSeq" id="WP_066214601.1">
    <property type="nucleotide sequence ID" value="NZ_FNSN01000003.1"/>
</dbReference>
<comment type="subcellular location">
    <subcellularLocation>
        <location evidence="1">Cell membrane</location>
    </subcellularLocation>
</comment>
<dbReference type="PANTHER" id="PTHR10050">
    <property type="entry name" value="DOLICHYL-PHOSPHATE-MANNOSE--PROTEIN MANNOSYLTRANSFERASE"/>
    <property type="match status" value="1"/>
</dbReference>
<dbReference type="UniPathway" id="UPA00378"/>
<evidence type="ECO:0000256" key="1">
    <source>
        <dbReference type="RuleBase" id="RU367007"/>
    </source>
</evidence>
<evidence type="ECO:0000259" key="4">
    <source>
        <dbReference type="Pfam" id="PF16192"/>
    </source>
</evidence>
<proteinExistence type="inferred from homology"/>
<comment type="function">
    <text evidence="1">Protein O-mannosyltransferase that catalyzes the transfer of a single mannose residue from a polyprenol phospho-mannosyl lipidic donor to the hydroxyl group of selected serine and threonine residues in acceptor proteins.</text>
</comment>
<feature type="transmembrane region" description="Helical" evidence="1">
    <location>
        <begin position="200"/>
        <end position="216"/>
    </location>
</feature>
<gene>
    <name evidence="5" type="ORF">SAMN04489745_2868</name>
</gene>
<dbReference type="STRING" id="156980.SAMN04489745_2868"/>
<feature type="transmembrane region" description="Helical" evidence="1">
    <location>
        <begin position="303"/>
        <end position="321"/>
    </location>
</feature>
<dbReference type="PANTHER" id="PTHR10050:SF46">
    <property type="entry name" value="PROTEIN O-MANNOSYL-TRANSFERASE 2"/>
    <property type="match status" value="1"/>
</dbReference>
<dbReference type="InterPro" id="IPR027005">
    <property type="entry name" value="PMT-like"/>
</dbReference>
<dbReference type="Proteomes" id="UP000182652">
    <property type="component" value="Unassembled WGS sequence"/>
</dbReference>
<keyword evidence="1" id="KW-0472">Membrane</keyword>
<dbReference type="AlphaFoldDB" id="A0A1H4SI23"/>
<keyword evidence="1 5" id="KW-0808">Transferase</keyword>
<comment type="pathway">
    <text evidence="1">Protein modification; protein glycosylation.</text>
</comment>
<dbReference type="EMBL" id="FNSN01000003">
    <property type="protein sequence ID" value="SEC43740.1"/>
    <property type="molecule type" value="Genomic_DNA"/>
</dbReference>
<keyword evidence="1" id="KW-0812">Transmembrane</keyword>
<feature type="transmembrane region" description="Helical" evidence="1">
    <location>
        <begin position="228"/>
        <end position="246"/>
    </location>
</feature>
<dbReference type="GO" id="GO:0005886">
    <property type="term" value="C:plasma membrane"/>
    <property type="evidence" value="ECO:0007669"/>
    <property type="project" value="UniProtKB-SubCell"/>
</dbReference>
<feature type="transmembrane region" description="Helical" evidence="1">
    <location>
        <begin position="176"/>
        <end position="194"/>
    </location>
</feature>
<keyword evidence="1" id="KW-1133">Transmembrane helix</keyword>
<dbReference type="Pfam" id="PF16192">
    <property type="entry name" value="PMT_4TMC"/>
    <property type="match status" value="1"/>
</dbReference>
<dbReference type="GO" id="GO:0004169">
    <property type="term" value="F:dolichyl-phosphate-mannose-protein mannosyltransferase activity"/>
    <property type="evidence" value="ECO:0007669"/>
    <property type="project" value="UniProtKB-UniRule"/>
</dbReference>
<keyword evidence="1" id="KW-1003">Cell membrane</keyword>
<feature type="transmembrane region" description="Helical" evidence="1">
    <location>
        <begin position="538"/>
        <end position="560"/>
    </location>
</feature>
<accession>A0A1H4SI23</accession>
<dbReference type="Pfam" id="PF13231">
    <property type="entry name" value="PMT_2"/>
    <property type="match status" value="1"/>
</dbReference>
<name>A0A1H4SI23_9MICC</name>
<keyword evidence="6" id="KW-1185">Reference proteome</keyword>
<comment type="similarity">
    <text evidence="1">Belongs to the glycosyltransferase 39 family.</text>
</comment>
<dbReference type="InterPro" id="IPR032421">
    <property type="entry name" value="PMT_4TMC"/>
</dbReference>
<keyword evidence="1 5" id="KW-0328">Glycosyltransferase</keyword>
<feature type="transmembrane region" description="Helical" evidence="1">
    <location>
        <begin position="455"/>
        <end position="472"/>
    </location>
</feature>
<evidence type="ECO:0000313" key="5">
    <source>
        <dbReference type="EMBL" id="SEC43740.1"/>
    </source>
</evidence>
<reference evidence="5 6" key="1">
    <citation type="submission" date="2016-10" db="EMBL/GenBank/DDBJ databases">
        <authorList>
            <person name="de Groot N.N."/>
        </authorList>
    </citation>
    <scope>NUCLEOTIDE SEQUENCE [LARGE SCALE GENOMIC DNA]</scope>
    <source>
        <strain evidence="5 6">DSM 10495</strain>
    </source>
</reference>
<feature type="transmembrane region" description="Helical" evidence="1">
    <location>
        <begin position="502"/>
        <end position="526"/>
    </location>
</feature>